<organism evidence="8 9">
    <name type="scientific">Crossiella equi</name>
    <dbReference type="NCBI Taxonomy" id="130796"/>
    <lineage>
        <taxon>Bacteria</taxon>
        <taxon>Bacillati</taxon>
        <taxon>Actinomycetota</taxon>
        <taxon>Actinomycetes</taxon>
        <taxon>Pseudonocardiales</taxon>
        <taxon>Pseudonocardiaceae</taxon>
        <taxon>Crossiella</taxon>
    </lineage>
</organism>
<evidence type="ECO:0000256" key="3">
    <source>
        <dbReference type="ARBA" id="ARBA00023002"/>
    </source>
</evidence>
<dbReference type="PROSITE" id="PS51296">
    <property type="entry name" value="RIESKE"/>
    <property type="match status" value="1"/>
</dbReference>
<dbReference type="EMBL" id="JAGIOO010000001">
    <property type="protein sequence ID" value="MBP2476554.1"/>
    <property type="molecule type" value="Genomic_DNA"/>
</dbReference>
<keyword evidence="9" id="KW-1185">Reference proteome</keyword>
<evidence type="ECO:0000313" key="9">
    <source>
        <dbReference type="Proteomes" id="UP001519363"/>
    </source>
</evidence>
<dbReference type="PANTHER" id="PTHR40562:SF1">
    <property type="entry name" value="NITRITE REDUCTASE (NADH) SMALL SUBUNIT"/>
    <property type="match status" value="1"/>
</dbReference>
<dbReference type="Gene3D" id="2.102.10.10">
    <property type="entry name" value="Rieske [2Fe-2S] iron-sulphur domain"/>
    <property type="match status" value="1"/>
</dbReference>
<dbReference type="Pfam" id="PF13806">
    <property type="entry name" value="Rieske_2"/>
    <property type="match status" value="1"/>
</dbReference>
<dbReference type="RefSeq" id="WP_086784582.1">
    <property type="nucleotide sequence ID" value="NZ_JAGIOO010000001.1"/>
</dbReference>
<accession>A0ABS5AIZ9</accession>
<reference evidence="8 9" key="1">
    <citation type="submission" date="2021-03" db="EMBL/GenBank/DDBJ databases">
        <title>Sequencing the genomes of 1000 actinobacteria strains.</title>
        <authorList>
            <person name="Klenk H.-P."/>
        </authorList>
    </citation>
    <scope>NUCLEOTIDE SEQUENCE [LARGE SCALE GENOMIC DNA]</scope>
    <source>
        <strain evidence="8 9">DSM 44580</strain>
    </source>
</reference>
<dbReference type="PROSITE" id="PS51300">
    <property type="entry name" value="NIRD"/>
    <property type="match status" value="1"/>
</dbReference>
<dbReference type="CDD" id="cd03529">
    <property type="entry name" value="Rieske_NirD"/>
    <property type="match status" value="1"/>
</dbReference>
<dbReference type="EC" id="1.7.1.15" evidence="8"/>
<dbReference type="NCBIfam" id="TIGR02378">
    <property type="entry name" value="nirD_assim_sml"/>
    <property type="match status" value="1"/>
</dbReference>
<gene>
    <name evidence="8" type="ORF">JOF53_005426</name>
</gene>
<dbReference type="PANTHER" id="PTHR40562">
    <property type="match status" value="1"/>
</dbReference>
<evidence type="ECO:0000256" key="5">
    <source>
        <dbReference type="ARBA" id="ARBA00023014"/>
    </source>
</evidence>
<dbReference type="InterPro" id="IPR017941">
    <property type="entry name" value="Rieske_2Fe-2S"/>
</dbReference>
<evidence type="ECO:0000256" key="2">
    <source>
        <dbReference type="ARBA" id="ARBA00022723"/>
    </source>
</evidence>
<dbReference type="InterPro" id="IPR012748">
    <property type="entry name" value="Rieske-like_NirD"/>
</dbReference>
<comment type="caution">
    <text evidence="8">The sequence shown here is derived from an EMBL/GenBank/DDBJ whole genome shotgun (WGS) entry which is preliminary data.</text>
</comment>
<name>A0ABS5AIZ9_9PSEU</name>
<dbReference type="InterPro" id="IPR017881">
    <property type="entry name" value="NirD"/>
</dbReference>
<evidence type="ECO:0000259" key="7">
    <source>
        <dbReference type="PROSITE" id="PS51296"/>
    </source>
</evidence>
<sequence>MTAIDAWVPVCNYAALLPERGCAALLPGGEQVALFRTFDGQVHALGNFDPFSRAAVISRGIVGDRGGEPVVTSPMHKQPFSLRTGECLDDSSVVLPRYAARVEDGVVYVELP</sequence>
<evidence type="ECO:0000256" key="1">
    <source>
        <dbReference type="ARBA" id="ARBA00022714"/>
    </source>
</evidence>
<keyword evidence="3 8" id="KW-0560">Oxidoreductase</keyword>
<feature type="domain" description="Rieske" evidence="7">
    <location>
        <begin position="9"/>
        <end position="109"/>
    </location>
</feature>
<dbReference type="Proteomes" id="UP001519363">
    <property type="component" value="Unassembled WGS sequence"/>
</dbReference>
<keyword evidence="2" id="KW-0479">Metal-binding</keyword>
<dbReference type="GO" id="GO:0106316">
    <property type="term" value="F:nitrite reductase (NADH) activity"/>
    <property type="evidence" value="ECO:0007669"/>
    <property type="project" value="UniProtKB-EC"/>
</dbReference>
<dbReference type="SUPFAM" id="SSF50022">
    <property type="entry name" value="ISP domain"/>
    <property type="match status" value="1"/>
</dbReference>
<evidence type="ECO:0000256" key="4">
    <source>
        <dbReference type="ARBA" id="ARBA00023004"/>
    </source>
</evidence>
<keyword evidence="5" id="KW-0411">Iron-sulfur</keyword>
<keyword evidence="6" id="KW-0534">Nitrate assimilation</keyword>
<evidence type="ECO:0000313" key="8">
    <source>
        <dbReference type="EMBL" id="MBP2476554.1"/>
    </source>
</evidence>
<keyword evidence="1" id="KW-0001">2Fe-2S</keyword>
<evidence type="ECO:0000256" key="6">
    <source>
        <dbReference type="ARBA" id="ARBA00023063"/>
    </source>
</evidence>
<protein>
    <submittedName>
        <fullName evidence="8">Nitrite reductase (NADH) small subunit</fullName>
        <ecNumber evidence="8">1.7.1.15</ecNumber>
    </submittedName>
</protein>
<dbReference type="InterPro" id="IPR036922">
    <property type="entry name" value="Rieske_2Fe-2S_sf"/>
</dbReference>
<proteinExistence type="predicted"/>
<keyword evidence="4" id="KW-0408">Iron</keyword>